<gene>
    <name evidence="13" type="ORF">HCT14_04570</name>
</gene>
<dbReference type="GO" id="GO:0050660">
    <property type="term" value="F:flavin adenine dinucleotide binding"/>
    <property type="evidence" value="ECO:0007669"/>
    <property type="project" value="InterPro"/>
</dbReference>
<accession>A0A968GCA9</accession>
<evidence type="ECO:0000256" key="2">
    <source>
        <dbReference type="ARBA" id="ARBA00022692"/>
    </source>
</evidence>
<dbReference type="InterPro" id="IPR002550">
    <property type="entry name" value="CNNM"/>
</dbReference>
<dbReference type="Pfam" id="PF03471">
    <property type="entry name" value="CorC_HlyC"/>
    <property type="match status" value="1"/>
</dbReference>
<dbReference type="PANTHER" id="PTHR22777">
    <property type="entry name" value="HEMOLYSIN-RELATED"/>
    <property type="match status" value="1"/>
</dbReference>
<dbReference type="InterPro" id="IPR005170">
    <property type="entry name" value="Transptr-assoc_dom"/>
</dbReference>
<evidence type="ECO:0000256" key="6">
    <source>
        <dbReference type="ARBA" id="ARBA00023136"/>
    </source>
</evidence>
<name>A0A968GCA9_9SPIO</name>
<evidence type="ECO:0000256" key="1">
    <source>
        <dbReference type="ARBA" id="ARBA00004141"/>
    </source>
</evidence>
<dbReference type="SUPFAM" id="SSF56176">
    <property type="entry name" value="FAD-binding/transporter-associated domain-like"/>
    <property type="match status" value="1"/>
</dbReference>
<evidence type="ECO:0000256" key="7">
    <source>
        <dbReference type="PROSITE-ProRule" id="PRU00703"/>
    </source>
</evidence>
<dbReference type="AlphaFoldDB" id="A0A968GCA9"/>
<dbReference type="SUPFAM" id="SSF54631">
    <property type="entry name" value="CBS-domain pair"/>
    <property type="match status" value="1"/>
</dbReference>
<feature type="domain" description="CNNM transmembrane" evidence="12">
    <location>
        <begin position="1"/>
        <end position="183"/>
    </location>
</feature>
<evidence type="ECO:0000256" key="3">
    <source>
        <dbReference type="ARBA" id="ARBA00022737"/>
    </source>
</evidence>
<protein>
    <submittedName>
        <fullName evidence="13">HlyC/CorC family transporter</fullName>
    </submittedName>
</protein>
<dbReference type="SMART" id="SM00116">
    <property type="entry name" value="CBS"/>
    <property type="match status" value="2"/>
</dbReference>
<sequence>MLVTYLSLLVIILLFSAVFSAAETSYTSLTAVQVEKLRTQNNRFAKLAASLWQDSELLIGSILVGNNIANTVAGALATILTIEYWGQPMVAYSTAILTLIILIFAEVTPKQIALQHNEFFAVLLAPLLRFFMIILFPIVKLVSLFGMLFNKLLGGKKTKPFSLDTILHMVNLAEASGAVQQYEKDAVKGLFRLGDHTVQSILTHRKEVFSLDASLSIAEALPLIANASYTRVPVYGTRGSEEIIGIVLENLLIKAYIDGFGDQSLHSIMVEPIYVPSSLPLKELLNVFSRESLNIAIVLDEYGGLAGVASREDVVEEILGELYDEDESPELVMERVGEALRFSGDFPIYRLEEVVNEKIPHDKHIFTVAGLIGEKLERIAEENDEVLLDVGKFLVEQVIEKRVVSVRFYPKTTEEKKLYLEELPPS</sequence>
<proteinExistence type="predicted"/>
<dbReference type="InterPro" id="IPR046342">
    <property type="entry name" value="CBS_dom_sf"/>
</dbReference>
<keyword evidence="6 8" id="KW-0472">Membrane</keyword>
<dbReference type="Pfam" id="PF00571">
    <property type="entry name" value="CBS"/>
    <property type="match status" value="2"/>
</dbReference>
<feature type="transmembrane region" description="Helical" evidence="9">
    <location>
        <begin position="127"/>
        <end position="149"/>
    </location>
</feature>
<feature type="domain" description="CBS" evidence="11">
    <location>
        <begin position="268"/>
        <end position="325"/>
    </location>
</feature>
<evidence type="ECO:0000256" key="10">
    <source>
        <dbReference type="SAM" id="SignalP"/>
    </source>
</evidence>
<feature type="signal peptide" evidence="10">
    <location>
        <begin position="1"/>
        <end position="21"/>
    </location>
</feature>
<feature type="transmembrane region" description="Helical" evidence="9">
    <location>
        <begin position="57"/>
        <end position="82"/>
    </location>
</feature>
<dbReference type="PROSITE" id="PS51846">
    <property type="entry name" value="CNNM"/>
    <property type="match status" value="1"/>
</dbReference>
<dbReference type="InterPro" id="IPR036318">
    <property type="entry name" value="FAD-bd_PCMH-like_sf"/>
</dbReference>
<dbReference type="EMBL" id="JAATLJ010000001">
    <property type="protein sequence ID" value="NIZ40781.1"/>
    <property type="molecule type" value="Genomic_DNA"/>
</dbReference>
<evidence type="ECO:0000256" key="4">
    <source>
        <dbReference type="ARBA" id="ARBA00022989"/>
    </source>
</evidence>
<feature type="transmembrane region" description="Helical" evidence="9">
    <location>
        <begin position="89"/>
        <end position="107"/>
    </location>
</feature>
<keyword evidence="3" id="KW-0677">Repeat</keyword>
<feature type="domain" description="CBS" evidence="11">
    <location>
        <begin position="202"/>
        <end position="263"/>
    </location>
</feature>
<keyword evidence="5 7" id="KW-0129">CBS domain</keyword>
<feature type="chain" id="PRO_5041723606" evidence="10">
    <location>
        <begin position="22"/>
        <end position="426"/>
    </location>
</feature>
<dbReference type="PROSITE" id="PS51371">
    <property type="entry name" value="CBS"/>
    <property type="match status" value="2"/>
</dbReference>
<evidence type="ECO:0000313" key="14">
    <source>
        <dbReference type="Proteomes" id="UP000711995"/>
    </source>
</evidence>
<keyword evidence="14" id="KW-1185">Reference proteome</keyword>
<keyword evidence="4 8" id="KW-1133">Transmembrane helix</keyword>
<keyword evidence="2 8" id="KW-0812">Transmembrane</keyword>
<dbReference type="InterPro" id="IPR000644">
    <property type="entry name" value="CBS_dom"/>
</dbReference>
<dbReference type="PANTHER" id="PTHR22777:SF17">
    <property type="entry name" value="UPF0053 PROTEIN SLL0260"/>
    <property type="match status" value="1"/>
</dbReference>
<dbReference type="GO" id="GO:0005886">
    <property type="term" value="C:plasma membrane"/>
    <property type="evidence" value="ECO:0007669"/>
    <property type="project" value="TreeGrafter"/>
</dbReference>
<comment type="caution">
    <text evidence="13">The sequence shown here is derived from an EMBL/GenBank/DDBJ whole genome shotgun (WGS) entry which is preliminary data.</text>
</comment>
<dbReference type="InterPro" id="IPR016169">
    <property type="entry name" value="FAD-bd_PCMH_sub2"/>
</dbReference>
<evidence type="ECO:0000259" key="11">
    <source>
        <dbReference type="PROSITE" id="PS51371"/>
    </source>
</evidence>
<evidence type="ECO:0000259" key="12">
    <source>
        <dbReference type="PROSITE" id="PS51846"/>
    </source>
</evidence>
<evidence type="ECO:0000256" key="8">
    <source>
        <dbReference type="PROSITE-ProRule" id="PRU01193"/>
    </source>
</evidence>
<dbReference type="Gene3D" id="3.30.465.10">
    <property type="match status" value="1"/>
</dbReference>
<dbReference type="RefSeq" id="WP_167700362.1">
    <property type="nucleotide sequence ID" value="NZ_CP118174.1"/>
</dbReference>
<dbReference type="Proteomes" id="UP000711995">
    <property type="component" value="Unassembled WGS sequence"/>
</dbReference>
<dbReference type="SMART" id="SM01091">
    <property type="entry name" value="CorC_HlyC"/>
    <property type="match status" value="1"/>
</dbReference>
<evidence type="ECO:0000256" key="9">
    <source>
        <dbReference type="SAM" id="Phobius"/>
    </source>
</evidence>
<evidence type="ECO:0000313" key="13">
    <source>
        <dbReference type="EMBL" id="NIZ40781.1"/>
    </source>
</evidence>
<dbReference type="CDD" id="cd04590">
    <property type="entry name" value="CBS_pair_CorC_HlyC_assoc"/>
    <property type="match status" value="1"/>
</dbReference>
<comment type="subcellular location">
    <subcellularLocation>
        <location evidence="1">Membrane</location>
        <topology evidence="1">Multi-pass membrane protein</topology>
    </subcellularLocation>
</comment>
<dbReference type="Gene3D" id="3.10.580.10">
    <property type="entry name" value="CBS-domain"/>
    <property type="match status" value="1"/>
</dbReference>
<evidence type="ECO:0000256" key="5">
    <source>
        <dbReference type="ARBA" id="ARBA00023122"/>
    </source>
</evidence>
<dbReference type="InterPro" id="IPR044751">
    <property type="entry name" value="Ion_transp-like_CBS"/>
</dbReference>
<reference evidence="13 14" key="1">
    <citation type="submission" date="2020-03" db="EMBL/GenBank/DDBJ databases">
        <title>Spirochaetal bacteria isolated from arthropods constitute a novel genus Entomospira genus novum within the order Spirochaetales.</title>
        <authorList>
            <person name="Grana-Miraglia L."/>
            <person name="Sikutova S."/>
            <person name="Fingerle V."/>
            <person name="Sing A."/>
            <person name="Castillo-Ramirez S."/>
            <person name="Margos G."/>
            <person name="Rudolf I."/>
        </authorList>
    </citation>
    <scope>NUCLEOTIDE SEQUENCE [LARGE SCALE GENOMIC DNA]</scope>
    <source>
        <strain evidence="13 14">BR193</strain>
    </source>
</reference>
<dbReference type="Pfam" id="PF01595">
    <property type="entry name" value="CNNM"/>
    <property type="match status" value="1"/>
</dbReference>
<organism evidence="13 14">
    <name type="scientific">Entomospira entomophila</name>
    <dbReference type="NCBI Taxonomy" id="2719988"/>
    <lineage>
        <taxon>Bacteria</taxon>
        <taxon>Pseudomonadati</taxon>
        <taxon>Spirochaetota</taxon>
        <taxon>Spirochaetia</taxon>
        <taxon>Spirochaetales</taxon>
        <taxon>Spirochaetaceae</taxon>
        <taxon>Entomospira</taxon>
    </lineage>
</organism>
<keyword evidence="10" id="KW-0732">Signal</keyword>